<dbReference type="RefSeq" id="WP_201697838.1">
    <property type="nucleotide sequence ID" value="NZ_CAJHCQ010000011.1"/>
</dbReference>
<evidence type="ECO:0000313" key="1">
    <source>
        <dbReference type="EMBL" id="CAD6544913.1"/>
    </source>
</evidence>
<evidence type="ECO:0000313" key="2">
    <source>
        <dbReference type="Proteomes" id="UP000656319"/>
    </source>
</evidence>
<accession>A0ABN7HYN6</accession>
<reference evidence="1 2" key="1">
    <citation type="submission" date="2020-10" db="EMBL/GenBank/DDBJ databases">
        <authorList>
            <person name="Peeters C."/>
        </authorList>
    </citation>
    <scope>NUCLEOTIDE SEQUENCE [LARGE SCALE GENOMIC DNA]</scope>
    <source>
        <strain evidence="1 2">LMG 27952</strain>
    </source>
</reference>
<keyword evidence="2" id="KW-1185">Reference proteome</keyword>
<organism evidence="1 2">
    <name type="scientific">Paraburkholderia hiiakae</name>
    <dbReference type="NCBI Taxonomy" id="1081782"/>
    <lineage>
        <taxon>Bacteria</taxon>
        <taxon>Pseudomonadati</taxon>
        <taxon>Pseudomonadota</taxon>
        <taxon>Betaproteobacteria</taxon>
        <taxon>Burkholderiales</taxon>
        <taxon>Burkholderiaceae</taxon>
        <taxon>Paraburkholderia</taxon>
    </lineage>
</organism>
<name>A0ABN7HYN6_9BURK</name>
<dbReference type="Proteomes" id="UP000656319">
    <property type="component" value="Unassembled WGS sequence"/>
</dbReference>
<sequence>MTFDVEMLFVDSVDGAERVATSITHKDIVTGLSAALAPQAVAVLHMLYPRTDARTHASLDALVEALNRHSMHQVSRLIAEKAHYLLFRNPVKASRVLHEIRNDSLAIGVHVYYKGLAGGAAERLLDADARELRQR</sequence>
<gene>
    <name evidence="1" type="ORF">LMG27952_04210</name>
</gene>
<proteinExistence type="predicted"/>
<protein>
    <submittedName>
        <fullName evidence="1">Uncharacterized protein</fullName>
    </submittedName>
</protein>
<dbReference type="EMBL" id="CAJHCQ010000011">
    <property type="protein sequence ID" value="CAD6544913.1"/>
    <property type="molecule type" value="Genomic_DNA"/>
</dbReference>
<comment type="caution">
    <text evidence="1">The sequence shown here is derived from an EMBL/GenBank/DDBJ whole genome shotgun (WGS) entry which is preliminary data.</text>
</comment>